<evidence type="ECO:0000256" key="1">
    <source>
        <dbReference type="ARBA" id="ARBA00005254"/>
    </source>
</evidence>
<dbReference type="EMBL" id="JAYKYQ010000003">
    <property type="protein sequence ID" value="MEB3510122.1"/>
    <property type="molecule type" value="Genomic_DNA"/>
</dbReference>
<evidence type="ECO:0000313" key="2">
    <source>
        <dbReference type="EMBL" id="MEB3510122.1"/>
    </source>
</evidence>
<dbReference type="InterPro" id="IPR029045">
    <property type="entry name" value="ClpP/crotonase-like_dom_sf"/>
</dbReference>
<dbReference type="Proteomes" id="UP001348098">
    <property type="component" value="Unassembled WGS sequence"/>
</dbReference>
<dbReference type="RefSeq" id="WP_195079131.1">
    <property type="nucleotide sequence ID" value="NZ_JAYESH010000003.1"/>
</dbReference>
<comment type="caution">
    <text evidence="2">The sequence shown here is derived from an EMBL/GenBank/DDBJ whole genome shotgun (WGS) entry which is preliminary data.</text>
</comment>
<dbReference type="InterPro" id="IPR051683">
    <property type="entry name" value="Enoyl-CoA_Hydratase/Isomerase"/>
</dbReference>
<proteinExistence type="inferred from homology"/>
<evidence type="ECO:0000313" key="3">
    <source>
        <dbReference type="Proteomes" id="UP001348098"/>
    </source>
</evidence>
<dbReference type="Pfam" id="PF00378">
    <property type="entry name" value="ECH_1"/>
    <property type="match status" value="1"/>
</dbReference>
<name>A0ABU6ARL9_9NOCA</name>
<accession>A0ABU6ARL9</accession>
<sequence length="321" mass="33592">MFRVIEVTAAPDAATDAAPHGVVVAVATGPIGPAAEHWLEHASFTLTEAHSDDPRVVTVAAVDGSVAALRERFERHPTAATICDDVLRAAQASDVRTGLLTESFAYSTLQGGPEFGAWLRERGPAAIPPEEAEPLEVVRTGHTLTIRFDRPHRHNAFDNRTRAALLDALAIARLDPSVLAVELCGNGPSFCSGGDLAEFGAFTDVAAAHLARTRHSPALALHEVTARLGRACRAVVHGRVLGSGVEMAAACGAVVADPGAEFGLPELDLGLIPGAGGTVSVTRRIGRWRTGYLVLSGRTIPASTALVWGLVDAIAPRGRTR</sequence>
<dbReference type="Gene3D" id="3.90.226.10">
    <property type="entry name" value="2-enoyl-CoA Hydratase, Chain A, domain 1"/>
    <property type="match status" value="1"/>
</dbReference>
<gene>
    <name evidence="2" type="ORF">U3653_08845</name>
</gene>
<reference evidence="2 3" key="1">
    <citation type="submission" date="2023-12" db="EMBL/GenBank/DDBJ databases">
        <title>novel species in genus Nocarida.</title>
        <authorList>
            <person name="Li Z."/>
        </authorList>
    </citation>
    <scope>NUCLEOTIDE SEQUENCE [LARGE SCALE GENOMIC DNA]</scope>
    <source>
        <strain evidence="2 3">CDC186</strain>
    </source>
</reference>
<dbReference type="SUPFAM" id="SSF52096">
    <property type="entry name" value="ClpP/crotonase"/>
    <property type="match status" value="1"/>
</dbReference>
<dbReference type="InterPro" id="IPR001753">
    <property type="entry name" value="Enoyl-CoA_hydra/iso"/>
</dbReference>
<dbReference type="PANTHER" id="PTHR42964:SF1">
    <property type="entry name" value="POLYKETIDE BIOSYNTHESIS ENOYL-COA HYDRATASE PKSH-RELATED"/>
    <property type="match status" value="1"/>
</dbReference>
<organism evidence="2 3">
    <name type="scientific">Nocardia implantans</name>
    <dbReference type="NCBI Taxonomy" id="3108168"/>
    <lineage>
        <taxon>Bacteria</taxon>
        <taxon>Bacillati</taxon>
        <taxon>Actinomycetota</taxon>
        <taxon>Actinomycetes</taxon>
        <taxon>Mycobacteriales</taxon>
        <taxon>Nocardiaceae</taxon>
        <taxon>Nocardia</taxon>
    </lineage>
</organism>
<dbReference type="PANTHER" id="PTHR42964">
    <property type="entry name" value="ENOYL-COA HYDRATASE"/>
    <property type="match status" value="1"/>
</dbReference>
<dbReference type="CDD" id="cd06558">
    <property type="entry name" value="crotonase-like"/>
    <property type="match status" value="1"/>
</dbReference>
<protein>
    <submittedName>
        <fullName evidence="2">Enoyl-CoA hydratase/isomerase family protein</fullName>
    </submittedName>
</protein>
<comment type="similarity">
    <text evidence="1">Belongs to the enoyl-CoA hydratase/isomerase family.</text>
</comment>
<keyword evidence="3" id="KW-1185">Reference proteome</keyword>